<comment type="caution">
    <text evidence="2">The sequence shown here is derived from an EMBL/GenBank/DDBJ whole genome shotgun (WGS) entry which is preliminary data.</text>
</comment>
<dbReference type="InterPro" id="IPR013517">
    <property type="entry name" value="FG-GAP"/>
</dbReference>
<name>A0A2T0WN67_9BACT</name>
<dbReference type="AlphaFoldDB" id="A0A2T0WN67"/>
<dbReference type="PANTHER" id="PTHR44103">
    <property type="entry name" value="PROPROTEIN CONVERTASE P"/>
    <property type="match status" value="1"/>
</dbReference>
<evidence type="ECO:0000313" key="3">
    <source>
        <dbReference type="Proteomes" id="UP000238157"/>
    </source>
</evidence>
<dbReference type="EMBL" id="PVTR01000005">
    <property type="protein sequence ID" value="PRY88135.1"/>
    <property type="molecule type" value="Genomic_DNA"/>
</dbReference>
<evidence type="ECO:0000313" key="2">
    <source>
        <dbReference type="EMBL" id="PRY88135.1"/>
    </source>
</evidence>
<reference evidence="2 3" key="1">
    <citation type="submission" date="2018-03" db="EMBL/GenBank/DDBJ databases">
        <title>Genomic Encyclopedia of Archaeal and Bacterial Type Strains, Phase II (KMG-II): from individual species to whole genera.</title>
        <authorList>
            <person name="Goeker M."/>
        </authorList>
    </citation>
    <scope>NUCLEOTIDE SEQUENCE [LARGE SCALE GENOMIC DNA]</scope>
    <source>
        <strain evidence="2 3">DSM 27929</strain>
    </source>
</reference>
<dbReference type="Proteomes" id="UP000238157">
    <property type="component" value="Unassembled WGS sequence"/>
</dbReference>
<dbReference type="Pfam" id="PF13517">
    <property type="entry name" value="FG-GAP_3"/>
    <property type="match status" value="1"/>
</dbReference>
<dbReference type="Gene3D" id="2.130.10.130">
    <property type="entry name" value="Integrin alpha, N-terminal"/>
    <property type="match status" value="1"/>
</dbReference>
<proteinExistence type="predicted"/>
<accession>A0A2T0WN67</accession>
<sequence>MFSIDIKILIFGIALNTLEFRISPMKVSPLYFFIVLILISCNSNKPNEKDDLALVKELSLTEGELTGKTLADAYCGACHVKPEPDLLDKLTWQTSVLPDMRRRMGLILEEDFGHAVGEDIDAPAGIYAAEPLISREDWALMESYYLENAPDKLAENALDFGLLPENSSWRLKEPSTNKKRPNLSTFVRWEDRGKVLFVGDRYRQVFKFDMKNNLILDSIQVTSPASDILFQGENSFDLLTMGVMDPSNTSIGRLESFRGFDENAANLLLDSLTRPVHFSYADLTGNGENELIVCHFGHHVGKLTWYEKSGNGYTMNYLNNRPGARRTIIEDVNGDGKPDVIALMTQAKEGVYVYLNQGKGKFKEYEWLSFSPLFGSSDFVYEDIDGDGHKDIVLVSGDNADLSPILKPYHGLRIFLNDGKNNFAESYFQPFHGASALIVEDFTGNGHKDIAVISYFPKRDEGQKANFLFFENHGELAFSLSKKQALGEWSLMTMDTGDITGNGKKDLILGGFDFASMRAFPPGDWVPFLILENHY</sequence>
<dbReference type="Gene3D" id="2.40.128.340">
    <property type="match status" value="1"/>
</dbReference>
<protein>
    <submittedName>
        <fullName evidence="2">VCBS repeat protein</fullName>
    </submittedName>
</protein>
<dbReference type="SUPFAM" id="SSF69318">
    <property type="entry name" value="Integrin alpha N-terminal domain"/>
    <property type="match status" value="1"/>
</dbReference>
<dbReference type="PANTHER" id="PTHR44103:SF1">
    <property type="entry name" value="PROPROTEIN CONVERTASE P"/>
    <property type="match status" value="1"/>
</dbReference>
<keyword evidence="3" id="KW-1185">Reference proteome</keyword>
<keyword evidence="1" id="KW-0732">Signal</keyword>
<gene>
    <name evidence="2" type="ORF">CLW00_105257</name>
</gene>
<dbReference type="InterPro" id="IPR028994">
    <property type="entry name" value="Integrin_alpha_N"/>
</dbReference>
<organism evidence="2 3">
    <name type="scientific">Mongoliibacter ruber</name>
    <dbReference type="NCBI Taxonomy" id="1750599"/>
    <lineage>
        <taxon>Bacteria</taxon>
        <taxon>Pseudomonadati</taxon>
        <taxon>Bacteroidota</taxon>
        <taxon>Cytophagia</taxon>
        <taxon>Cytophagales</taxon>
        <taxon>Cyclobacteriaceae</taxon>
        <taxon>Mongoliibacter</taxon>
    </lineage>
</organism>
<evidence type="ECO:0000256" key="1">
    <source>
        <dbReference type="ARBA" id="ARBA00022729"/>
    </source>
</evidence>